<feature type="compositionally biased region" description="Low complexity" evidence="1">
    <location>
        <begin position="9"/>
        <end position="21"/>
    </location>
</feature>
<protein>
    <submittedName>
        <fullName evidence="2">Uncharacterized protein</fullName>
    </submittedName>
</protein>
<dbReference type="AlphaFoldDB" id="A0A3S5BI79"/>
<name>A0A3S5BI79_9PLAT</name>
<accession>A0A3S5BI79</accession>
<keyword evidence="3" id="KW-1185">Reference proteome</keyword>
<organism evidence="2 3">
    <name type="scientific">Protopolystoma xenopodis</name>
    <dbReference type="NCBI Taxonomy" id="117903"/>
    <lineage>
        <taxon>Eukaryota</taxon>
        <taxon>Metazoa</taxon>
        <taxon>Spiralia</taxon>
        <taxon>Lophotrochozoa</taxon>
        <taxon>Platyhelminthes</taxon>
        <taxon>Monogenea</taxon>
        <taxon>Polyopisthocotylea</taxon>
        <taxon>Polystomatidea</taxon>
        <taxon>Polystomatidae</taxon>
        <taxon>Protopolystoma</taxon>
    </lineage>
</organism>
<reference evidence="2" key="1">
    <citation type="submission" date="2018-11" db="EMBL/GenBank/DDBJ databases">
        <authorList>
            <consortium name="Pathogen Informatics"/>
        </authorList>
    </citation>
    <scope>NUCLEOTIDE SEQUENCE</scope>
</reference>
<evidence type="ECO:0000313" key="2">
    <source>
        <dbReference type="EMBL" id="VEL25203.1"/>
    </source>
</evidence>
<evidence type="ECO:0000313" key="3">
    <source>
        <dbReference type="Proteomes" id="UP000784294"/>
    </source>
</evidence>
<dbReference type="EMBL" id="CAAALY010072296">
    <property type="protein sequence ID" value="VEL25203.1"/>
    <property type="molecule type" value="Genomic_DNA"/>
</dbReference>
<feature type="compositionally biased region" description="Basic and acidic residues" evidence="1">
    <location>
        <begin position="26"/>
        <end position="35"/>
    </location>
</feature>
<feature type="non-terminal residue" evidence="2">
    <location>
        <position position="1"/>
    </location>
</feature>
<gene>
    <name evidence="2" type="ORF">PXEA_LOCUS18643</name>
</gene>
<proteinExistence type="predicted"/>
<evidence type="ECO:0000256" key="1">
    <source>
        <dbReference type="SAM" id="MobiDB-lite"/>
    </source>
</evidence>
<sequence>CELISFGRPSPAKKAPGSSSGWFGRRQTDKSDKHTSTHAHMRTVRGTGELSSAVPSTRLAASAWRQIRRASRRPVEEASLGQFSFLPLHLLTFPISPSFSGFLSSFAKVHFC</sequence>
<comment type="caution">
    <text evidence="2">The sequence shown here is derived from an EMBL/GenBank/DDBJ whole genome shotgun (WGS) entry which is preliminary data.</text>
</comment>
<dbReference type="Proteomes" id="UP000784294">
    <property type="component" value="Unassembled WGS sequence"/>
</dbReference>
<feature type="region of interest" description="Disordered" evidence="1">
    <location>
        <begin position="1"/>
        <end position="52"/>
    </location>
</feature>